<keyword evidence="3" id="KW-0999">Mitochondrion inner membrane</keyword>
<evidence type="ECO:0000256" key="1">
    <source>
        <dbReference type="ARBA" id="ARBA00004434"/>
    </source>
</evidence>
<evidence type="ECO:0000256" key="7">
    <source>
        <dbReference type="SAM" id="Phobius"/>
    </source>
</evidence>
<dbReference type="GO" id="GO:0030003">
    <property type="term" value="P:intracellular monoatomic cation homeostasis"/>
    <property type="evidence" value="ECO:0007669"/>
    <property type="project" value="TreeGrafter"/>
</dbReference>
<evidence type="ECO:0000256" key="4">
    <source>
        <dbReference type="ARBA" id="ARBA00022989"/>
    </source>
</evidence>
<dbReference type="PANTHER" id="PTHR14009:SF27">
    <property type="entry name" value="LETM1 RBD DOMAIN-CONTAINING PROTEIN"/>
    <property type="match status" value="1"/>
</dbReference>
<proteinExistence type="predicted"/>
<dbReference type="RefSeq" id="XP_004362151.1">
    <property type="nucleotide sequence ID" value="XM_004362094.1"/>
</dbReference>
<dbReference type="GO" id="GO:0043022">
    <property type="term" value="F:ribosome binding"/>
    <property type="evidence" value="ECO:0007669"/>
    <property type="project" value="InterPro"/>
</dbReference>
<dbReference type="PANTHER" id="PTHR14009">
    <property type="entry name" value="LEUCINE ZIPPER-EF-HAND CONTAINING TRANSMEMBRANE PROTEIN"/>
    <property type="match status" value="1"/>
</dbReference>
<dbReference type="Pfam" id="PF07766">
    <property type="entry name" value="LETM1_RBD"/>
    <property type="match status" value="2"/>
</dbReference>
<comment type="subcellular location">
    <subcellularLocation>
        <location evidence="1">Mitochondrion inner membrane</location>
        <topology evidence="1">Single-pass membrane protein</topology>
    </subcellularLocation>
</comment>
<sequence length="266" mass="30981">MEEIKNHDDDNNGKDKVEESFFTKMKRLSYELGQQTKAGIVSYYRNWRYIQDVIKPKRNAGITLPRKDIIHLKTFKTDSLYWIPLGLYSFIPFSAFGLPIYVKYLSSILPSTFSTRQMIVDRMLTTQKYRVKLAKILLGLFSRQQQDEIMNGIRIQDLNRTQLILLSRCIGIKCIELKSTKQLKQKLKDWEKEIIKDNQLIIGEGIDKLSIEELQDISYHRGIHFKNKSYNQLIDILSNSLSSTTPPLHSTSSSYCFSIISNLIDE</sequence>
<feature type="domain" description="Letm1 RBD" evidence="8">
    <location>
        <begin position="153"/>
        <end position="239"/>
    </location>
</feature>
<feature type="domain" description="Letm1 RBD" evidence="8">
    <location>
        <begin position="64"/>
        <end position="141"/>
    </location>
</feature>
<gene>
    <name evidence="9" type="ORF">DFA_06450</name>
</gene>
<reference evidence="10" key="1">
    <citation type="journal article" date="2011" name="Genome Res.">
        <title>Phylogeny-wide analysis of social amoeba genomes highlights ancient origins for complex intercellular communication.</title>
        <authorList>
            <person name="Heidel A.J."/>
            <person name="Lawal H.M."/>
            <person name="Felder M."/>
            <person name="Schilde C."/>
            <person name="Helps N.R."/>
            <person name="Tunggal B."/>
            <person name="Rivero F."/>
            <person name="John U."/>
            <person name="Schleicher M."/>
            <person name="Eichinger L."/>
            <person name="Platzer M."/>
            <person name="Noegel A.A."/>
            <person name="Schaap P."/>
            <person name="Gloeckner G."/>
        </authorList>
    </citation>
    <scope>NUCLEOTIDE SEQUENCE [LARGE SCALE GENOMIC DNA]</scope>
    <source>
        <strain evidence="10">SH3</strain>
    </source>
</reference>
<evidence type="ECO:0000256" key="3">
    <source>
        <dbReference type="ARBA" id="ARBA00022792"/>
    </source>
</evidence>
<dbReference type="OMA" id="QDEIMNG"/>
<accession>F4PJ14</accession>
<dbReference type="KEGG" id="dfa:DFA_06450"/>
<dbReference type="OrthoDB" id="21273at2759"/>
<name>F4PJ14_CACFS</name>
<dbReference type="AlphaFoldDB" id="F4PJ14"/>
<keyword evidence="6 7" id="KW-0472">Membrane</keyword>
<keyword evidence="4 7" id="KW-1133">Transmembrane helix</keyword>
<evidence type="ECO:0000256" key="6">
    <source>
        <dbReference type="ARBA" id="ARBA00023136"/>
    </source>
</evidence>
<evidence type="ECO:0000313" key="9">
    <source>
        <dbReference type="EMBL" id="EGG24300.1"/>
    </source>
</evidence>
<evidence type="ECO:0000313" key="10">
    <source>
        <dbReference type="Proteomes" id="UP000007797"/>
    </source>
</evidence>
<evidence type="ECO:0000259" key="8">
    <source>
        <dbReference type="Pfam" id="PF07766"/>
    </source>
</evidence>
<dbReference type="InterPro" id="IPR033122">
    <property type="entry name" value="LETM1-like_RBD"/>
</dbReference>
<dbReference type="InterPro" id="IPR044202">
    <property type="entry name" value="LETM1/MDM38-like"/>
</dbReference>
<dbReference type="EMBL" id="GL883007">
    <property type="protein sequence ID" value="EGG24300.1"/>
    <property type="molecule type" value="Genomic_DNA"/>
</dbReference>
<keyword evidence="5" id="KW-0496">Mitochondrion</keyword>
<dbReference type="Proteomes" id="UP000007797">
    <property type="component" value="Unassembled WGS sequence"/>
</dbReference>
<dbReference type="GO" id="GO:0005743">
    <property type="term" value="C:mitochondrial inner membrane"/>
    <property type="evidence" value="ECO:0007669"/>
    <property type="project" value="UniProtKB-SubCell"/>
</dbReference>
<evidence type="ECO:0000256" key="2">
    <source>
        <dbReference type="ARBA" id="ARBA00022692"/>
    </source>
</evidence>
<dbReference type="GeneID" id="14876253"/>
<feature type="transmembrane region" description="Helical" evidence="7">
    <location>
        <begin position="80"/>
        <end position="102"/>
    </location>
</feature>
<protein>
    <recommendedName>
        <fullName evidence="8">Letm1 RBD domain-containing protein</fullName>
    </recommendedName>
</protein>
<keyword evidence="10" id="KW-1185">Reference proteome</keyword>
<keyword evidence="2 7" id="KW-0812">Transmembrane</keyword>
<evidence type="ECO:0000256" key="5">
    <source>
        <dbReference type="ARBA" id="ARBA00023128"/>
    </source>
</evidence>
<organism evidence="9 10">
    <name type="scientific">Cavenderia fasciculata</name>
    <name type="common">Slime mold</name>
    <name type="synonym">Dictyostelium fasciculatum</name>
    <dbReference type="NCBI Taxonomy" id="261658"/>
    <lineage>
        <taxon>Eukaryota</taxon>
        <taxon>Amoebozoa</taxon>
        <taxon>Evosea</taxon>
        <taxon>Eumycetozoa</taxon>
        <taxon>Dictyostelia</taxon>
        <taxon>Acytosteliales</taxon>
        <taxon>Cavenderiaceae</taxon>
        <taxon>Cavenderia</taxon>
    </lineage>
</organism>
<dbReference type="STRING" id="1054147.F4PJ14"/>